<comment type="similarity">
    <text evidence="6">Belongs to the radical SAM superfamily. Anaerobic sulfatase-maturating enzyme family.</text>
</comment>
<evidence type="ECO:0000313" key="8">
    <source>
        <dbReference type="EMBL" id="ROR01678.1"/>
    </source>
</evidence>
<dbReference type="GO" id="GO:0046872">
    <property type="term" value="F:metal ion binding"/>
    <property type="evidence" value="ECO:0007669"/>
    <property type="project" value="UniProtKB-KW"/>
</dbReference>
<keyword evidence="4" id="KW-0408">Iron</keyword>
<protein>
    <recommendedName>
        <fullName evidence="7">Radical SAM core domain-containing protein</fullName>
    </recommendedName>
</protein>
<dbReference type="GO" id="GO:0016491">
    <property type="term" value="F:oxidoreductase activity"/>
    <property type="evidence" value="ECO:0007669"/>
    <property type="project" value="InterPro"/>
</dbReference>
<evidence type="ECO:0000256" key="5">
    <source>
        <dbReference type="ARBA" id="ARBA00023014"/>
    </source>
</evidence>
<dbReference type="OrthoDB" id="9782387at2"/>
<dbReference type="PANTHER" id="PTHR43273:SF3">
    <property type="entry name" value="ANAEROBIC SULFATASE-MATURATING ENZYME HOMOLOG ASLB-RELATED"/>
    <property type="match status" value="1"/>
</dbReference>
<dbReference type="Gene3D" id="3.20.20.70">
    <property type="entry name" value="Aldolase class I"/>
    <property type="match status" value="1"/>
</dbReference>
<keyword evidence="2" id="KW-0949">S-adenosyl-L-methionine</keyword>
<proteinExistence type="inferred from homology"/>
<name>A0A3N1VL01_9BACT</name>
<organism evidence="8 9">
    <name type="scientific">Desulfosoma caldarium</name>
    <dbReference type="NCBI Taxonomy" id="610254"/>
    <lineage>
        <taxon>Bacteria</taxon>
        <taxon>Pseudomonadati</taxon>
        <taxon>Thermodesulfobacteriota</taxon>
        <taxon>Syntrophobacteria</taxon>
        <taxon>Syntrophobacterales</taxon>
        <taxon>Syntrophobacteraceae</taxon>
        <taxon>Desulfosoma</taxon>
    </lineage>
</organism>
<dbReference type="NCBIfam" id="TIGR04085">
    <property type="entry name" value="rSAM_more_4Fe4S"/>
    <property type="match status" value="1"/>
</dbReference>
<dbReference type="SFLD" id="SFLDG01384">
    <property type="entry name" value="thioether_bond_formation_requi"/>
    <property type="match status" value="1"/>
</dbReference>
<accession>A0A3N1VL01</accession>
<sequence length="463" mass="51439">MGHEVFLKGRPRYANSGFGPCFAVLDIGLPNRVAVVEPNSAYWAVVEAESLPDALSGPLLQDFLAQREGFEAEMQRLRFGLTPSAVYFNPTERCNFNCTYCYLPEDMRRNGATMTPEEVARALERLAEYFDRTLEPDATPQLIFHGSEPMLARDAVFSAIDRFRGRFLFGIQTNATLLDDEAIDFLTSRGVGIGISLDAHEAIVADKVRKNWLGKGAFAQVRRVMERLALYPAFNVITTVTRENVALLPELVDFYHDAGVGVVMFNPVRCTRQGGMDLKPDDAVLAEAFCAALDRTYALFEKTSRKLVVANFANVLAGVVGPTGRRLMCDISPCGGGRCFFAVSAQGDLFPCSEFIGFPEYRGGNLFRDDIAGVLESHPFQAVTRRKVENIEPCGRCAVRHFCGAPCPAEVQAVSGRLEAPSPYCHFYEEQVRYAFRVVAQGREAAYLWNGWESETEETYRCA</sequence>
<evidence type="ECO:0000256" key="6">
    <source>
        <dbReference type="ARBA" id="ARBA00023601"/>
    </source>
</evidence>
<dbReference type="SFLD" id="SFLDG01067">
    <property type="entry name" value="SPASM/twitch_domain_containing"/>
    <property type="match status" value="1"/>
</dbReference>
<keyword evidence="5" id="KW-0411">Iron-sulfur</keyword>
<dbReference type="InterPro" id="IPR023885">
    <property type="entry name" value="4Fe4S-binding_SPASM_dom"/>
</dbReference>
<dbReference type="GO" id="GO:0051536">
    <property type="term" value="F:iron-sulfur cluster binding"/>
    <property type="evidence" value="ECO:0007669"/>
    <property type="project" value="UniProtKB-KW"/>
</dbReference>
<evidence type="ECO:0000259" key="7">
    <source>
        <dbReference type="PROSITE" id="PS51918"/>
    </source>
</evidence>
<dbReference type="Pfam" id="PF13186">
    <property type="entry name" value="SPASM"/>
    <property type="match status" value="1"/>
</dbReference>
<feature type="domain" description="Radical SAM core" evidence="7">
    <location>
        <begin position="80"/>
        <end position="306"/>
    </location>
</feature>
<dbReference type="InterPro" id="IPR013785">
    <property type="entry name" value="Aldolase_TIM"/>
</dbReference>
<evidence type="ECO:0000256" key="1">
    <source>
        <dbReference type="ARBA" id="ARBA00001966"/>
    </source>
</evidence>
<dbReference type="EMBL" id="RJVA01000010">
    <property type="protein sequence ID" value="ROR01678.1"/>
    <property type="molecule type" value="Genomic_DNA"/>
</dbReference>
<gene>
    <name evidence="8" type="ORF">EDC27_0860</name>
</gene>
<dbReference type="PROSITE" id="PS51918">
    <property type="entry name" value="RADICAL_SAM"/>
    <property type="match status" value="1"/>
</dbReference>
<dbReference type="SFLD" id="SFLDG01386">
    <property type="entry name" value="main_SPASM_domain-containing"/>
    <property type="match status" value="1"/>
</dbReference>
<dbReference type="Proteomes" id="UP000276223">
    <property type="component" value="Unassembled WGS sequence"/>
</dbReference>
<comment type="caution">
    <text evidence="8">The sequence shown here is derived from an EMBL/GenBank/DDBJ whole genome shotgun (WGS) entry which is preliminary data.</text>
</comment>
<dbReference type="CDD" id="cd01335">
    <property type="entry name" value="Radical_SAM"/>
    <property type="match status" value="1"/>
</dbReference>
<dbReference type="RefSeq" id="WP_123289385.1">
    <property type="nucleotide sequence ID" value="NZ_RJVA01000010.1"/>
</dbReference>
<dbReference type="SFLD" id="SFLDG01072">
    <property type="entry name" value="dehydrogenase_like"/>
    <property type="match status" value="1"/>
</dbReference>
<dbReference type="InterPro" id="IPR023867">
    <property type="entry name" value="Sulphatase_maturase_rSAM"/>
</dbReference>
<dbReference type="AlphaFoldDB" id="A0A3N1VL01"/>
<evidence type="ECO:0000256" key="3">
    <source>
        <dbReference type="ARBA" id="ARBA00022723"/>
    </source>
</evidence>
<dbReference type="InterPro" id="IPR026423">
    <property type="entry name" value="rSAM_cobopep"/>
</dbReference>
<dbReference type="InterPro" id="IPR007197">
    <property type="entry name" value="rSAM"/>
</dbReference>
<dbReference type="Pfam" id="PF04055">
    <property type="entry name" value="Radical_SAM"/>
    <property type="match status" value="1"/>
</dbReference>
<evidence type="ECO:0000313" key="9">
    <source>
        <dbReference type="Proteomes" id="UP000276223"/>
    </source>
</evidence>
<keyword evidence="3" id="KW-0479">Metal-binding</keyword>
<dbReference type="SFLD" id="SFLDS00029">
    <property type="entry name" value="Radical_SAM"/>
    <property type="match status" value="1"/>
</dbReference>
<dbReference type="NCBIfam" id="TIGR04163">
    <property type="entry name" value="rSAM_cobopep"/>
    <property type="match status" value="1"/>
</dbReference>
<reference evidence="8 9" key="1">
    <citation type="submission" date="2018-11" db="EMBL/GenBank/DDBJ databases">
        <title>Genomic Encyclopedia of Type Strains, Phase IV (KMG-IV): sequencing the most valuable type-strain genomes for metagenomic binning, comparative biology and taxonomic classification.</title>
        <authorList>
            <person name="Goeker M."/>
        </authorList>
    </citation>
    <scope>NUCLEOTIDE SEQUENCE [LARGE SCALE GENOMIC DNA]</scope>
    <source>
        <strain evidence="8 9">DSM 22027</strain>
    </source>
</reference>
<dbReference type="SUPFAM" id="SSF102114">
    <property type="entry name" value="Radical SAM enzymes"/>
    <property type="match status" value="1"/>
</dbReference>
<dbReference type="PANTHER" id="PTHR43273">
    <property type="entry name" value="ANAEROBIC SULFATASE-MATURATING ENZYME HOMOLOG ASLB-RELATED"/>
    <property type="match status" value="1"/>
</dbReference>
<comment type="cofactor">
    <cofactor evidence="1">
        <name>[4Fe-4S] cluster</name>
        <dbReference type="ChEBI" id="CHEBI:49883"/>
    </cofactor>
</comment>
<dbReference type="InterPro" id="IPR058240">
    <property type="entry name" value="rSAM_sf"/>
</dbReference>
<keyword evidence="9" id="KW-1185">Reference proteome</keyword>
<evidence type="ECO:0000256" key="4">
    <source>
        <dbReference type="ARBA" id="ARBA00023004"/>
    </source>
</evidence>
<evidence type="ECO:0000256" key="2">
    <source>
        <dbReference type="ARBA" id="ARBA00022691"/>
    </source>
</evidence>